<dbReference type="InterPro" id="IPR006913">
    <property type="entry name" value="CENP-V/GFA"/>
</dbReference>
<keyword evidence="2" id="KW-0479">Metal-binding</keyword>
<feature type="domain" description="CENP-V/GFA" evidence="4">
    <location>
        <begin position="156"/>
        <end position="275"/>
    </location>
</feature>
<dbReference type="Pfam" id="PF04828">
    <property type="entry name" value="GFA"/>
    <property type="match status" value="2"/>
</dbReference>
<sequence>MSDPALVPELTSYAANCHCGAVKFTVNIPSLTHHEVMSCNCSLCTRNGYLMIYPERKDVVFHSGYDNLSSYSVLHKNIHKFCSTCGSSIVAEAIDGVKGDEKDFIAINVRMIKGFDVDKLTLTSYDGRAAKPEYDIGKPTRSTDSFTATESELVPYPANCHCGAVRYTVLIPSLEEHLVNMCNCSICTHNGYLLVYPQRQEVIFHNGYDHLRSYFFGSKTRTHKFCPTCGSSILIDLNRDNLLAINVSANNVAAEFPNLIGRGRHACFTMSIPVNSSTDTSTGGPR</sequence>
<comment type="similarity">
    <text evidence="1">Belongs to the Gfa family.</text>
</comment>
<dbReference type="STRING" id="765440.A0A0C3B237"/>
<reference evidence="6" key="2">
    <citation type="submission" date="2015-01" db="EMBL/GenBank/DDBJ databases">
        <title>Evolutionary Origins and Diversification of the Mycorrhizal Mutualists.</title>
        <authorList>
            <consortium name="DOE Joint Genome Institute"/>
            <consortium name="Mycorrhizal Genomics Consortium"/>
            <person name="Kohler A."/>
            <person name="Kuo A."/>
            <person name="Nagy L.G."/>
            <person name="Floudas D."/>
            <person name="Copeland A."/>
            <person name="Barry K.W."/>
            <person name="Cichocki N."/>
            <person name="Veneault-Fourrey C."/>
            <person name="LaButti K."/>
            <person name="Lindquist E.A."/>
            <person name="Lipzen A."/>
            <person name="Lundell T."/>
            <person name="Morin E."/>
            <person name="Murat C."/>
            <person name="Riley R."/>
            <person name="Ohm R."/>
            <person name="Sun H."/>
            <person name="Tunlid A."/>
            <person name="Henrissat B."/>
            <person name="Grigoriev I.V."/>
            <person name="Hibbett D.S."/>
            <person name="Martin F."/>
        </authorList>
    </citation>
    <scope>NUCLEOTIDE SEQUENCE [LARGE SCALE GENOMIC DNA]</scope>
    <source>
        <strain evidence="6">F 1598</strain>
    </source>
</reference>
<dbReference type="InterPro" id="IPR011057">
    <property type="entry name" value="Mss4-like_sf"/>
</dbReference>
<evidence type="ECO:0000313" key="5">
    <source>
        <dbReference type="EMBL" id="KIM71302.1"/>
    </source>
</evidence>
<dbReference type="PANTHER" id="PTHR28620:SF1">
    <property type="entry name" value="CENP-V_GFA DOMAIN-CONTAINING PROTEIN"/>
    <property type="match status" value="1"/>
</dbReference>
<gene>
    <name evidence="5" type="ORF">PILCRDRAFT_82937</name>
</gene>
<dbReference type="AlphaFoldDB" id="A0A0C3B237"/>
<dbReference type="EMBL" id="KN833365">
    <property type="protein sequence ID" value="KIM71302.1"/>
    <property type="molecule type" value="Genomic_DNA"/>
</dbReference>
<evidence type="ECO:0000259" key="4">
    <source>
        <dbReference type="PROSITE" id="PS51891"/>
    </source>
</evidence>
<dbReference type="PANTHER" id="PTHR28620">
    <property type="entry name" value="CENTROMERE PROTEIN V"/>
    <property type="match status" value="1"/>
</dbReference>
<dbReference type="OrthoDB" id="2993351at2759"/>
<feature type="domain" description="CENP-V/GFA" evidence="4">
    <location>
        <begin position="13"/>
        <end position="126"/>
    </location>
</feature>
<dbReference type="HOGENOM" id="CLU_055491_0_0_1"/>
<keyword evidence="6" id="KW-1185">Reference proteome</keyword>
<protein>
    <recommendedName>
        <fullName evidence="4">CENP-V/GFA domain-containing protein</fullName>
    </recommendedName>
</protein>
<dbReference type="InParanoid" id="A0A0C3B237"/>
<dbReference type="GO" id="GO:0016846">
    <property type="term" value="F:carbon-sulfur lyase activity"/>
    <property type="evidence" value="ECO:0007669"/>
    <property type="project" value="InterPro"/>
</dbReference>
<evidence type="ECO:0000313" key="6">
    <source>
        <dbReference type="Proteomes" id="UP000054166"/>
    </source>
</evidence>
<reference evidence="5 6" key="1">
    <citation type="submission" date="2014-04" db="EMBL/GenBank/DDBJ databases">
        <authorList>
            <consortium name="DOE Joint Genome Institute"/>
            <person name="Kuo A."/>
            <person name="Tarkka M."/>
            <person name="Buscot F."/>
            <person name="Kohler A."/>
            <person name="Nagy L.G."/>
            <person name="Floudas D."/>
            <person name="Copeland A."/>
            <person name="Barry K.W."/>
            <person name="Cichocki N."/>
            <person name="Veneault-Fourrey C."/>
            <person name="LaButti K."/>
            <person name="Lindquist E.A."/>
            <person name="Lipzen A."/>
            <person name="Lundell T."/>
            <person name="Morin E."/>
            <person name="Murat C."/>
            <person name="Sun H."/>
            <person name="Tunlid A."/>
            <person name="Henrissat B."/>
            <person name="Grigoriev I.V."/>
            <person name="Hibbett D.S."/>
            <person name="Martin F."/>
            <person name="Nordberg H.P."/>
            <person name="Cantor M.N."/>
            <person name="Hua S.X."/>
        </authorList>
    </citation>
    <scope>NUCLEOTIDE SEQUENCE [LARGE SCALE GENOMIC DNA]</scope>
    <source>
        <strain evidence="5 6">F 1598</strain>
    </source>
</reference>
<dbReference type="Gene3D" id="2.170.150.70">
    <property type="match status" value="2"/>
</dbReference>
<dbReference type="GO" id="GO:0046872">
    <property type="term" value="F:metal ion binding"/>
    <property type="evidence" value="ECO:0007669"/>
    <property type="project" value="UniProtKB-KW"/>
</dbReference>
<evidence type="ECO:0000256" key="2">
    <source>
        <dbReference type="ARBA" id="ARBA00022723"/>
    </source>
</evidence>
<name>A0A0C3B237_PILCF</name>
<dbReference type="PROSITE" id="PS51891">
    <property type="entry name" value="CENP_V_GFA"/>
    <property type="match status" value="2"/>
</dbReference>
<proteinExistence type="inferred from homology"/>
<dbReference type="Proteomes" id="UP000054166">
    <property type="component" value="Unassembled WGS sequence"/>
</dbReference>
<evidence type="ECO:0000256" key="3">
    <source>
        <dbReference type="ARBA" id="ARBA00022833"/>
    </source>
</evidence>
<evidence type="ECO:0000256" key="1">
    <source>
        <dbReference type="ARBA" id="ARBA00005495"/>
    </source>
</evidence>
<dbReference type="SUPFAM" id="SSF51316">
    <property type="entry name" value="Mss4-like"/>
    <property type="match status" value="2"/>
</dbReference>
<organism evidence="5 6">
    <name type="scientific">Piloderma croceum (strain F 1598)</name>
    <dbReference type="NCBI Taxonomy" id="765440"/>
    <lineage>
        <taxon>Eukaryota</taxon>
        <taxon>Fungi</taxon>
        <taxon>Dikarya</taxon>
        <taxon>Basidiomycota</taxon>
        <taxon>Agaricomycotina</taxon>
        <taxon>Agaricomycetes</taxon>
        <taxon>Agaricomycetidae</taxon>
        <taxon>Atheliales</taxon>
        <taxon>Atheliaceae</taxon>
        <taxon>Piloderma</taxon>
    </lineage>
</organism>
<keyword evidence="3" id="KW-0862">Zinc</keyword>
<accession>A0A0C3B237</accession>
<dbReference type="InterPro" id="IPR052355">
    <property type="entry name" value="CENP-V-like"/>
</dbReference>